<dbReference type="AlphaFoldDB" id="A0A1D1ZSF8"/>
<feature type="coiled-coil region" evidence="1">
    <location>
        <begin position="175"/>
        <end position="211"/>
    </location>
</feature>
<dbReference type="Gene3D" id="1.20.5.340">
    <property type="match status" value="1"/>
</dbReference>
<protein>
    <submittedName>
        <fullName evidence="3">Uncharacterized protein</fullName>
    </submittedName>
</protein>
<dbReference type="SUPFAM" id="SSF57997">
    <property type="entry name" value="Tropomyosin"/>
    <property type="match status" value="1"/>
</dbReference>
<feature type="coiled-coil region" evidence="1">
    <location>
        <begin position="63"/>
        <end position="146"/>
    </location>
</feature>
<feature type="compositionally biased region" description="Basic and acidic residues" evidence="2">
    <location>
        <begin position="252"/>
        <end position="264"/>
    </location>
</feature>
<gene>
    <name evidence="3" type="ORF">g.34284</name>
</gene>
<keyword evidence="1" id="KW-0175">Coiled coil</keyword>
<feature type="region of interest" description="Disordered" evidence="2">
    <location>
        <begin position="335"/>
        <end position="363"/>
    </location>
</feature>
<organism evidence="3">
    <name type="scientific">Auxenochlorella protothecoides</name>
    <name type="common">Green microalga</name>
    <name type="synonym">Chlorella protothecoides</name>
    <dbReference type="NCBI Taxonomy" id="3075"/>
    <lineage>
        <taxon>Eukaryota</taxon>
        <taxon>Viridiplantae</taxon>
        <taxon>Chlorophyta</taxon>
        <taxon>core chlorophytes</taxon>
        <taxon>Trebouxiophyceae</taxon>
        <taxon>Chlorellales</taxon>
        <taxon>Chlorellaceae</taxon>
        <taxon>Auxenochlorella</taxon>
    </lineage>
</organism>
<dbReference type="EMBL" id="GDKF01008937">
    <property type="protein sequence ID" value="JAT69685.1"/>
    <property type="molecule type" value="Transcribed_RNA"/>
</dbReference>
<evidence type="ECO:0000313" key="3">
    <source>
        <dbReference type="EMBL" id="JAT69685.1"/>
    </source>
</evidence>
<feature type="compositionally biased region" description="Polar residues" evidence="2">
    <location>
        <begin position="265"/>
        <end position="277"/>
    </location>
</feature>
<proteinExistence type="predicted"/>
<reference evidence="3" key="1">
    <citation type="submission" date="2015-08" db="EMBL/GenBank/DDBJ databases">
        <authorList>
            <person name="Babu N.S."/>
            <person name="Beckwith C.J."/>
            <person name="Beseler K.G."/>
            <person name="Brison A."/>
            <person name="Carone J.V."/>
            <person name="Caskin T.P."/>
            <person name="Diamond M."/>
            <person name="Durham M.E."/>
            <person name="Foxe J.M."/>
            <person name="Go M."/>
            <person name="Henderson B.A."/>
            <person name="Jones I.B."/>
            <person name="McGettigan J.A."/>
            <person name="Micheletti S.J."/>
            <person name="Nasrallah M.E."/>
            <person name="Ortiz D."/>
            <person name="Piller C.R."/>
            <person name="Privatt S.R."/>
            <person name="Schneider S.L."/>
            <person name="Sharp S."/>
            <person name="Smith T.C."/>
            <person name="Stanton J.D."/>
            <person name="Ullery H.E."/>
            <person name="Wilson R.J."/>
            <person name="Serrano M.G."/>
            <person name="Buck G."/>
            <person name="Lee V."/>
            <person name="Wang Y."/>
            <person name="Carvalho R."/>
            <person name="Voegtly L."/>
            <person name="Shi R."/>
            <person name="Duckworth R."/>
            <person name="Johnson A."/>
            <person name="Loviza R."/>
            <person name="Walstead R."/>
            <person name="Shah Z."/>
            <person name="Kiflezghi M."/>
            <person name="Wade K."/>
            <person name="Ball S.L."/>
            <person name="Bradley K.W."/>
            <person name="Asai D.J."/>
            <person name="Bowman C.A."/>
            <person name="Russell D.A."/>
            <person name="Pope W.H."/>
            <person name="Jacobs-Sera D."/>
            <person name="Hendrix R.W."/>
            <person name="Hatfull G.F."/>
        </authorList>
    </citation>
    <scope>NUCLEOTIDE SEQUENCE</scope>
</reference>
<feature type="region of interest" description="Disordered" evidence="2">
    <location>
        <begin position="250"/>
        <end position="286"/>
    </location>
</feature>
<evidence type="ECO:0000256" key="1">
    <source>
        <dbReference type="SAM" id="Coils"/>
    </source>
</evidence>
<accession>A0A1D1ZSF8</accession>
<name>A0A1D1ZSF8_AUXPR</name>
<sequence length="480" mass="51255">MSRTSWSFERRTDGWKTYHALQVDLPRGQLVPGTQKKPINSFPWPRDASMTCPSPPTLDPEKLLRLELEVVSLQQTLQAALLDHQTRVATIHRLQQGLQEAEERAEVSDRRSLELAEQVLVSEERASAAARQLQATEAQLASQQESLRSGRRRVAAAEARVTEVCVQLASCQHGLREAEARATSAEARASAAEARASAAEARADAAEARAATALCAPASVAPCDAWAPCAASDRPACDPMLDPSAAQVGHLLRPESGDPGKEQRGTSTSEPLSSGTTAPDPDLKRALDPEHAAPALQSLLVQPGQPDVDPGGHCKVQWARAPIRGWPTEVVVPVGAPTRPLGESRRGPPPGSRHTGPAPKYGQDPAFREVKAAYVAALAKAQPHADRWAGRAPDRAEAMVADPKRVEPVVEGLVQLCAEAGVDLPLVRRGPCQYSLGAARLSLRLVGGQLVKRCGAGHLPLLDWVERQAVPAGRAGRVAR</sequence>
<evidence type="ECO:0000256" key="2">
    <source>
        <dbReference type="SAM" id="MobiDB-lite"/>
    </source>
</evidence>